<feature type="domain" description="Anoctamin transmembrane" evidence="7">
    <location>
        <begin position="532"/>
        <end position="728"/>
    </location>
</feature>
<reference evidence="9" key="1">
    <citation type="journal article" date="2013" name="Nature">
        <title>Pan genome of the phytoplankton Emiliania underpins its global distribution.</title>
        <authorList>
            <person name="Read B.A."/>
            <person name="Kegel J."/>
            <person name="Klute M.J."/>
            <person name="Kuo A."/>
            <person name="Lefebvre S.C."/>
            <person name="Maumus F."/>
            <person name="Mayer C."/>
            <person name="Miller J."/>
            <person name="Monier A."/>
            <person name="Salamov A."/>
            <person name="Young J."/>
            <person name="Aguilar M."/>
            <person name="Claverie J.M."/>
            <person name="Frickenhaus S."/>
            <person name="Gonzalez K."/>
            <person name="Herman E.K."/>
            <person name="Lin Y.C."/>
            <person name="Napier J."/>
            <person name="Ogata H."/>
            <person name="Sarno A.F."/>
            <person name="Shmutz J."/>
            <person name="Schroeder D."/>
            <person name="de Vargas C."/>
            <person name="Verret F."/>
            <person name="von Dassow P."/>
            <person name="Valentin K."/>
            <person name="Van de Peer Y."/>
            <person name="Wheeler G."/>
            <person name="Dacks J.B."/>
            <person name="Delwiche C.F."/>
            <person name="Dyhrman S.T."/>
            <person name="Glockner G."/>
            <person name="John U."/>
            <person name="Richards T."/>
            <person name="Worden A.Z."/>
            <person name="Zhang X."/>
            <person name="Grigoriev I.V."/>
            <person name="Allen A.E."/>
            <person name="Bidle K."/>
            <person name="Borodovsky M."/>
            <person name="Bowler C."/>
            <person name="Brownlee C."/>
            <person name="Cock J.M."/>
            <person name="Elias M."/>
            <person name="Gladyshev V.N."/>
            <person name="Groth M."/>
            <person name="Guda C."/>
            <person name="Hadaegh A."/>
            <person name="Iglesias-Rodriguez M.D."/>
            <person name="Jenkins J."/>
            <person name="Jones B.M."/>
            <person name="Lawson T."/>
            <person name="Leese F."/>
            <person name="Lindquist E."/>
            <person name="Lobanov A."/>
            <person name="Lomsadze A."/>
            <person name="Malik S.B."/>
            <person name="Marsh M.E."/>
            <person name="Mackinder L."/>
            <person name="Mock T."/>
            <person name="Mueller-Roeber B."/>
            <person name="Pagarete A."/>
            <person name="Parker M."/>
            <person name="Probert I."/>
            <person name="Quesneville H."/>
            <person name="Raines C."/>
            <person name="Rensing S.A."/>
            <person name="Riano-Pachon D.M."/>
            <person name="Richier S."/>
            <person name="Rokitta S."/>
            <person name="Shiraiwa Y."/>
            <person name="Soanes D.M."/>
            <person name="van der Giezen M."/>
            <person name="Wahlund T.M."/>
            <person name="Williams B."/>
            <person name="Wilson W."/>
            <person name="Wolfe G."/>
            <person name="Wurch L.L."/>
        </authorList>
    </citation>
    <scope>NUCLEOTIDE SEQUENCE</scope>
</reference>
<keyword evidence="9" id="KW-1185">Reference proteome</keyword>
<feature type="transmembrane region" description="Helical" evidence="6">
    <location>
        <begin position="379"/>
        <end position="407"/>
    </location>
</feature>
<dbReference type="HOGENOM" id="CLU_294482_0_0_1"/>
<feature type="transmembrane region" description="Helical" evidence="6">
    <location>
        <begin position="710"/>
        <end position="729"/>
    </location>
</feature>
<dbReference type="eggNOG" id="KOG2513">
    <property type="taxonomic scope" value="Eukaryota"/>
</dbReference>
<accession>A0A0D3KMK4</accession>
<dbReference type="PANTHER" id="PTHR12308:SF73">
    <property type="entry name" value="ANOCTAMIN"/>
    <property type="match status" value="1"/>
</dbReference>
<dbReference type="KEGG" id="ehx:EMIHUDRAFT_110008"/>
<keyword evidence="3 6" id="KW-1133">Transmembrane helix</keyword>
<feature type="region of interest" description="Disordered" evidence="5">
    <location>
        <begin position="942"/>
        <end position="1002"/>
    </location>
</feature>
<feature type="transmembrane region" description="Helical" evidence="6">
    <location>
        <begin position="654"/>
        <end position="677"/>
    </location>
</feature>
<evidence type="ECO:0000256" key="3">
    <source>
        <dbReference type="ARBA" id="ARBA00022989"/>
    </source>
</evidence>
<dbReference type="Proteomes" id="UP000013827">
    <property type="component" value="Unassembled WGS sequence"/>
</dbReference>
<evidence type="ECO:0000259" key="7">
    <source>
        <dbReference type="Pfam" id="PF04547"/>
    </source>
</evidence>
<sequence>MSMNTPIPVSRRANLRRLSEEFAIVVQEAFHGESELKAPASVSLEAEAATAAAAGLEADLVLIHPSGTSGTLAAGLDELIQSLKRIGLQPVAAKGTGSRLLLMITAPLERLEREAERLEMDMLLLDEAKSETDHQRGQPAYRGFTRRRREQFALKQGRLFSSLERQRLIFSMVEATADRVLTAYLPLHDAKERRSLHRGFALQSIRIWPWRGGVLRTRRRLFPDLGLCQMPLHRKIAFYFGWLDHYTGWLWLLMWGSLALEGIYLFDGCDFLGSAALSPPEPALCPGDEERTPSSSTVTHCGCRGQHTLAFQWDVLNFERDEAPRPRFVQAFQPAFHRMKSITKQRGFYMAGGGTSRVRRFVPHPAGEEMLVLSPWRRLCVFFCVGAPVLLLVAATTVAVMLSIFSFRALLRLGKQFEGNTYLNSQWGPFIGAALNTVWISVMNALYKRLAACLNGLEYHRTDTGPLVYVAFAKPNSLTLFGGWGYTDPYGEPYADTCGARGRDWWASMSAGSRCSAGGDGGGEDFIFVRDDCWSELRVTMLCFMILKPLLVRWLNLWRRARALERQWTKLAESAPAKVQRGARPPPPPSLATSNEGTPRAVLAGGQAEEPSVNRIASAVRHASQEMEFRYAIERQASLDAPFRRHLLRVVVQFGYIALFSACFPLASFCAMLANFVELRVDAHKLGFEVRRPRYLGAKDAGSWQQMMELLSWLAIVVNVLLLATSWTFRDYIVTPIVADRDDAACEVAPPNEPEAMTPFGVWSGFNISWHDDRCRSNYRLCFAEVGSVPWLPASEYLDALAYRSQPFADLLCDPADPHYDARLCSLCGERRHTPSRAHGGRAVSGDSSRVRPQWVAHAEARAAFLAQRARDKARDARQSAVQLPEEPGDMPGEEQAPLRRAAAAEERHDAAIRAAKGKLGDIEAAVNARLAEADCTPELPRGVELVEQRRQAPDPTPRRLGRGEPPAPETPLAAAAGDMTTPPVWGSRKSSGSYDGPYEEGISALEQRQLMRQAAEMEAALSPDSRQFI</sequence>
<evidence type="ECO:0000256" key="2">
    <source>
        <dbReference type="ARBA" id="ARBA00022692"/>
    </source>
</evidence>
<dbReference type="GO" id="GO:0016020">
    <property type="term" value="C:membrane"/>
    <property type="evidence" value="ECO:0007669"/>
    <property type="project" value="UniProtKB-SubCell"/>
</dbReference>
<evidence type="ECO:0000256" key="6">
    <source>
        <dbReference type="SAM" id="Phobius"/>
    </source>
</evidence>
<dbReference type="Pfam" id="PF04547">
    <property type="entry name" value="Anoctamin"/>
    <property type="match status" value="2"/>
</dbReference>
<dbReference type="AlphaFoldDB" id="A0A0D3KMK4"/>
<comment type="subcellular location">
    <subcellularLocation>
        <location evidence="1">Membrane</location>
        <topology evidence="1">Multi-pass membrane protein</topology>
    </subcellularLocation>
</comment>
<keyword evidence="2 6" id="KW-0812">Transmembrane</keyword>
<dbReference type="InterPro" id="IPR007632">
    <property type="entry name" value="Anoctamin"/>
</dbReference>
<dbReference type="PaxDb" id="2903-EOD36989"/>
<dbReference type="GO" id="GO:0005254">
    <property type="term" value="F:chloride channel activity"/>
    <property type="evidence" value="ECO:0007669"/>
    <property type="project" value="TreeGrafter"/>
</dbReference>
<feature type="region of interest" description="Disordered" evidence="5">
    <location>
        <begin position="872"/>
        <end position="896"/>
    </location>
</feature>
<dbReference type="EnsemblProtists" id="EOD36989">
    <property type="protein sequence ID" value="EOD36989"/>
    <property type="gene ID" value="EMIHUDRAFT_110008"/>
</dbReference>
<feature type="region of interest" description="Disordered" evidence="5">
    <location>
        <begin position="575"/>
        <end position="598"/>
    </location>
</feature>
<name>A0A0D3KMK4_EMIH1</name>
<feature type="domain" description="Anoctamin transmembrane" evidence="7">
    <location>
        <begin position="304"/>
        <end position="464"/>
    </location>
</feature>
<organism evidence="8 9">
    <name type="scientific">Emiliania huxleyi (strain CCMP1516)</name>
    <dbReference type="NCBI Taxonomy" id="280463"/>
    <lineage>
        <taxon>Eukaryota</taxon>
        <taxon>Haptista</taxon>
        <taxon>Haptophyta</taxon>
        <taxon>Prymnesiophyceae</taxon>
        <taxon>Isochrysidales</taxon>
        <taxon>Noelaerhabdaceae</taxon>
        <taxon>Emiliania</taxon>
    </lineage>
</organism>
<evidence type="ECO:0000256" key="4">
    <source>
        <dbReference type="ARBA" id="ARBA00023136"/>
    </source>
</evidence>
<dbReference type="InterPro" id="IPR049452">
    <property type="entry name" value="Anoctamin_TM"/>
</dbReference>
<evidence type="ECO:0000313" key="8">
    <source>
        <dbReference type="EnsemblProtists" id="EOD36989"/>
    </source>
</evidence>
<evidence type="ECO:0000313" key="9">
    <source>
        <dbReference type="Proteomes" id="UP000013827"/>
    </source>
</evidence>
<dbReference type="RefSeq" id="XP_005789418.1">
    <property type="nucleotide sequence ID" value="XM_005789361.1"/>
</dbReference>
<dbReference type="GeneID" id="17282258"/>
<protein>
    <recommendedName>
        <fullName evidence="7">Anoctamin transmembrane domain-containing protein</fullName>
    </recommendedName>
</protein>
<dbReference type="PANTHER" id="PTHR12308">
    <property type="entry name" value="ANOCTAMIN"/>
    <property type="match status" value="1"/>
</dbReference>
<reference evidence="8" key="2">
    <citation type="submission" date="2024-10" db="UniProtKB">
        <authorList>
            <consortium name="EnsemblProtists"/>
        </authorList>
    </citation>
    <scope>IDENTIFICATION</scope>
</reference>
<proteinExistence type="predicted"/>
<evidence type="ECO:0000256" key="5">
    <source>
        <dbReference type="SAM" id="MobiDB-lite"/>
    </source>
</evidence>
<keyword evidence="4 6" id="KW-0472">Membrane</keyword>
<evidence type="ECO:0000256" key="1">
    <source>
        <dbReference type="ARBA" id="ARBA00004141"/>
    </source>
</evidence>